<evidence type="ECO:0008006" key="3">
    <source>
        <dbReference type="Google" id="ProtNLM"/>
    </source>
</evidence>
<evidence type="ECO:0000313" key="2">
    <source>
        <dbReference type="Proteomes" id="UP000190235"/>
    </source>
</evidence>
<sequence length="288" mass="33742">MILKISPVFICFLLAGFMLAGCSYLEKEEDRTVIVRVNDAYLYEEDINALINENTSQEDSAIIVSNYINRWATQQLLIDRAQLNLPESQQREFRDLIENYKNELYTSAYKDAVVSRQLDSTVPLEEMEAYFEENKGNFKLTEDLLKLRYVSLAENNTNINEIKSYLTSFDEEDIEELDKISLQFKNYSFNDSVWVKLKTVYDKIPALTLEHRDKLLNKSNFLQVEDSLGVYLIYVKDVLERGQDAPFEYAEPTIEKILLNKQKLNLIKELEKDITKDAIKNEQFEIYN</sequence>
<dbReference type="EMBL" id="LT670848">
    <property type="protein sequence ID" value="SHM66195.1"/>
    <property type="molecule type" value="Genomic_DNA"/>
</dbReference>
<dbReference type="Proteomes" id="UP000190235">
    <property type="component" value="Chromosome I"/>
</dbReference>
<keyword evidence="2" id="KW-1185">Reference proteome</keyword>
<organism evidence="1 2">
    <name type="scientific">Salegentibacter salegens</name>
    <dbReference type="NCBI Taxonomy" id="143223"/>
    <lineage>
        <taxon>Bacteria</taxon>
        <taxon>Pseudomonadati</taxon>
        <taxon>Bacteroidota</taxon>
        <taxon>Flavobacteriia</taxon>
        <taxon>Flavobacteriales</taxon>
        <taxon>Flavobacteriaceae</taxon>
        <taxon>Salegentibacter</taxon>
    </lineage>
</organism>
<gene>
    <name evidence="1" type="ORF">SAMN05878281_1495</name>
</gene>
<evidence type="ECO:0000313" key="1">
    <source>
        <dbReference type="EMBL" id="SHM66195.1"/>
    </source>
</evidence>
<name>A0A1M7KLN3_9FLAO</name>
<dbReference type="RefSeq" id="WP_407690213.1">
    <property type="nucleotide sequence ID" value="NZ_LT670848.1"/>
</dbReference>
<reference evidence="2" key="1">
    <citation type="submission" date="2016-11" db="EMBL/GenBank/DDBJ databases">
        <authorList>
            <person name="Varghese N."/>
            <person name="Submissions S."/>
        </authorList>
    </citation>
    <scope>NUCLEOTIDE SEQUENCE [LARGE SCALE GENOMIC DNA]</scope>
    <source>
        <strain evidence="2">ACAM 48</strain>
    </source>
</reference>
<accession>A0A1M7KLN3</accession>
<dbReference type="AlphaFoldDB" id="A0A1M7KLN3"/>
<dbReference type="PROSITE" id="PS51257">
    <property type="entry name" value="PROKAR_LIPOPROTEIN"/>
    <property type="match status" value="1"/>
</dbReference>
<protein>
    <recommendedName>
        <fullName evidence="3">Peptidylprolyl isomerase</fullName>
    </recommendedName>
</protein>
<dbReference type="STRING" id="143223.SAMN05878281_1495"/>
<proteinExistence type="predicted"/>